<dbReference type="PROSITE" id="PS50217">
    <property type="entry name" value="BZIP"/>
    <property type="match status" value="1"/>
</dbReference>
<comment type="similarity">
    <text evidence="2">Belongs to the bZIP family.</text>
</comment>
<dbReference type="GO" id="GO:0045944">
    <property type="term" value="P:positive regulation of transcription by RNA polymerase II"/>
    <property type="evidence" value="ECO:0007669"/>
    <property type="project" value="InterPro"/>
</dbReference>
<name>A0AAD9T5F4_9HELO</name>
<dbReference type="SUPFAM" id="SSF57959">
    <property type="entry name" value="Leucine zipper domain"/>
    <property type="match status" value="1"/>
</dbReference>
<keyword evidence="4" id="KW-0238">DNA-binding</keyword>
<feature type="domain" description="BZIP" evidence="9">
    <location>
        <begin position="107"/>
        <end position="170"/>
    </location>
</feature>
<keyword evidence="7" id="KW-0539">Nucleus</keyword>
<sequence length="482" mass="52378">MSAGAPHIKFEHSPADSLADSLISTPRSPYPSLFHHQGETMDPAEVMTPRSYEDDSMFGGSLNGSLAGTPAPEKKQVKKRKSWGQQLPEPKTNLPPRKRAKTEDEKEQRRVERVLRNRRAAQSSRERKRQEVEALEAQKLIVEQTNQDLLRRLQEAEAKNVVLQRQLEELGGGSMTAFPSSSVASSPRAAEPIRLSPRPSLITFSQTLFGPSGAEPRLTSTPPNAEPPAMVQTVNPASLSPEMGPTEPSAHAAAASSDLTQHPAAVLCDLPCQSEGPTPWTSTPASISRILAITLMISMSTQAIWTILQPLQQIRSSLTTGSSLSPTSSILSWILWITTQPSPLTTTRSTSSSSTTTRPPPRFSLRIRLLRRLLACNPHLARPLQDATVAMLRSASEPQPRDCLSAADASRRGSLPSAGLASLMTLLWTIERIERERTSTPQPDAAAVIRQVGAPPVSREEAVARGPKSVHPGQTAFHPDWP</sequence>
<feature type="region of interest" description="Disordered" evidence="8">
    <location>
        <begin position="1"/>
        <end position="130"/>
    </location>
</feature>
<gene>
    <name evidence="10" type="ORF">QTJ16_000008</name>
</gene>
<proteinExistence type="inferred from homology"/>
<evidence type="ECO:0000256" key="7">
    <source>
        <dbReference type="ARBA" id="ARBA00023242"/>
    </source>
</evidence>
<keyword evidence="6" id="KW-0834">Unfolded protein response</keyword>
<evidence type="ECO:0000256" key="6">
    <source>
        <dbReference type="ARBA" id="ARBA00023230"/>
    </source>
</evidence>
<evidence type="ECO:0000256" key="5">
    <source>
        <dbReference type="ARBA" id="ARBA00023163"/>
    </source>
</evidence>
<reference evidence="10" key="1">
    <citation type="submission" date="2023-06" db="EMBL/GenBank/DDBJ databases">
        <title>Draft genome of Marssonina rosae.</title>
        <authorList>
            <person name="Cheng Q."/>
        </authorList>
    </citation>
    <scope>NUCLEOTIDE SEQUENCE</scope>
    <source>
        <strain evidence="10">R4</strain>
    </source>
</reference>
<evidence type="ECO:0000256" key="8">
    <source>
        <dbReference type="SAM" id="MobiDB-lite"/>
    </source>
</evidence>
<evidence type="ECO:0000256" key="4">
    <source>
        <dbReference type="ARBA" id="ARBA00023125"/>
    </source>
</evidence>
<dbReference type="PANTHER" id="PTHR46714">
    <property type="entry name" value="TRANSCRIPTIONAL ACTIVATOR HAC1"/>
    <property type="match status" value="1"/>
</dbReference>
<evidence type="ECO:0000259" key="9">
    <source>
        <dbReference type="PROSITE" id="PS50217"/>
    </source>
</evidence>
<dbReference type="InterPro" id="IPR004827">
    <property type="entry name" value="bZIP"/>
</dbReference>
<dbReference type="PANTHER" id="PTHR46714:SF6">
    <property type="entry name" value="TRANSCRIPTIONAL ACTIVATOR HAC1"/>
    <property type="match status" value="1"/>
</dbReference>
<dbReference type="GO" id="GO:0006986">
    <property type="term" value="P:response to unfolded protein"/>
    <property type="evidence" value="ECO:0007669"/>
    <property type="project" value="UniProtKB-KW"/>
</dbReference>
<keyword evidence="3" id="KW-0805">Transcription regulation</keyword>
<protein>
    <recommendedName>
        <fullName evidence="9">BZIP domain-containing protein</fullName>
    </recommendedName>
</protein>
<feature type="compositionally biased region" description="Basic and acidic residues" evidence="8">
    <location>
        <begin position="101"/>
        <end position="115"/>
    </location>
</feature>
<dbReference type="InterPro" id="IPR046347">
    <property type="entry name" value="bZIP_sf"/>
</dbReference>
<evidence type="ECO:0000313" key="11">
    <source>
        <dbReference type="Proteomes" id="UP001285354"/>
    </source>
</evidence>
<dbReference type="GO" id="GO:0003677">
    <property type="term" value="F:DNA binding"/>
    <property type="evidence" value="ECO:0007669"/>
    <property type="project" value="UniProtKB-KW"/>
</dbReference>
<organism evidence="10 11">
    <name type="scientific">Diplocarpon rosae</name>
    <dbReference type="NCBI Taxonomy" id="946125"/>
    <lineage>
        <taxon>Eukaryota</taxon>
        <taxon>Fungi</taxon>
        <taxon>Dikarya</taxon>
        <taxon>Ascomycota</taxon>
        <taxon>Pezizomycotina</taxon>
        <taxon>Leotiomycetes</taxon>
        <taxon>Helotiales</taxon>
        <taxon>Drepanopezizaceae</taxon>
        <taxon>Diplocarpon</taxon>
    </lineage>
</organism>
<evidence type="ECO:0000256" key="2">
    <source>
        <dbReference type="ARBA" id="ARBA00007163"/>
    </source>
</evidence>
<dbReference type="SMART" id="SM00338">
    <property type="entry name" value="BRLZ"/>
    <property type="match status" value="1"/>
</dbReference>
<dbReference type="GO" id="GO:0005634">
    <property type="term" value="C:nucleus"/>
    <property type="evidence" value="ECO:0007669"/>
    <property type="project" value="UniProtKB-SubCell"/>
</dbReference>
<dbReference type="EMBL" id="JAUBYV010000001">
    <property type="protein sequence ID" value="KAK2629188.1"/>
    <property type="molecule type" value="Genomic_DNA"/>
</dbReference>
<evidence type="ECO:0000256" key="1">
    <source>
        <dbReference type="ARBA" id="ARBA00004123"/>
    </source>
</evidence>
<comment type="subcellular location">
    <subcellularLocation>
        <location evidence="1">Nucleus</location>
    </subcellularLocation>
</comment>
<dbReference type="AlphaFoldDB" id="A0AAD9T5F4"/>
<evidence type="ECO:0000256" key="3">
    <source>
        <dbReference type="ARBA" id="ARBA00023015"/>
    </source>
</evidence>
<dbReference type="Proteomes" id="UP001285354">
    <property type="component" value="Unassembled WGS sequence"/>
</dbReference>
<feature type="region of interest" description="Disordered" evidence="8">
    <location>
        <begin position="208"/>
        <end position="258"/>
    </location>
</feature>
<dbReference type="GO" id="GO:0000981">
    <property type="term" value="F:DNA-binding transcription factor activity, RNA polymerase II-specific"/>
    <property type="evidence" value="ECO:0007669"/>
    <property type="project" value="InterPro"/>
</dbReference>
<feature type="region of interest" description="Disordered" evidence="8">
    <location>
        <begin position="436"/>
        <end position="482"/>
    </location>
</feature>
<evidence type="ECO:0000313" key="10">
    <source>
        <dbReference type="EMBL" id="KAK2629188.1"/>
    </source>
</evidence>
<keyword evidence="5" id="KW-0804">Transcription</keyword>
<comment type="caution">
    <text evidence="10">The sequence shown here is derived from an EMBL/GenBank/DDBJ whole genome shotgun (WGS) entry which is preliminary data.</text>
</comment>
<dbReference type="InterPro" id="IPR044280">
    <property type="entry name" value="Hac1/HY5"/>
</dbReference>
<keyword evidence="11" id="KW-1185">Reference proteome</keyword>
<accession>A0AAD9T5F4</accession>